<evidence type="ECO:0000259" key="11">
    <source>
        <dbReference type="Pfam" id="PF25879"/>
    </source>
</evidence>
<comment type="subcellular location">
    <subcellularLocation>
        <location evidence="1">Nucleus</location>
    </subcellularLocation>
</comment>
<keyword evidence="5" id="KW-0862">Zinc</keyword>
<evidence type="ECO:0000256" key="8">
    <source>
        <dbReference type="PROSITE-ProRule" id="PRU01145"/>
    </source>
</evidence>
<keyword evidence="4 8" id="KW-0863">Zinc-finger</keyword>
<evidence type="ECO:0008006" key="14">
    <source>
        <dbReference type="Google" id="ProtNLM"/>
    </source>
</evidence>
<evidence type="ECO:0000256" key="7">
    <source>
        <dbReference type="ARBA" id="ARBA00023242"/>
    </source>
</evidence>
<evidence type="ECO:0000313" key="13">
    <source>
        <dbReference type="Proteomes" id="UP001347796"/>
    </source>
</evidence>
<accession>A0AAN8JFV9</accession>
<comment type="caution">
    <text evidence="12">The sequence shown here is derived from an EMBL/GenBank/DDBJ whole genome shotgun (WGS) entry which is preliminary data.</text>
</comment>
<dbReference type="Gene3D" id="1.10.10.2100">
    <property type="match status" value="1"/>
</dbReference>
<evidence type="ECO:0000256" key="1">
    <source>
        <dbReference type="ARBA" id="ARBA00004123"/>
    </source>
</evidence>
<proteinExistence type="predicted"/>
<feature type="compositionally biased region" description="Basic and acidic residues" evidence="9">
    <location>
        <begin position="178"/>
        <end position="206"/>
    </location>
</feature>
<sequence length="344" mass="40089">MVYFNCNACGETLKRNKVEIHYRTKCRSCEVISCVDCSKEFWGDDYKKHMTCVSEEEKYSGSNYVAKPNKGEVKQELWQQSIQEAVEKNKQNPKLKDLLSRLLDHPNIPRKQRKFENFMKSSFGVRDNKCIAQIWEIISQNTTNNENGVVKDTVNGKTGDKITSDNNGIINGENDSEETNKLSKREKKEQRRLQNDKKEKKDKNKNSVENGEEVNESTKSKKKRKRKNEDSDEEKEVVHSGKRKRQNEDESEEEEEAEEEVEEEQPVKKRKIKFDWEKTIIAVLKTKGEDLPVKKLRKKVLAEYSSQGGCLESETELSAKFNKKLTKNPKFKVLKERVKLVKSK</sequence>
<dbReference type="InterPro" id="IPR039999">
    <property type="entry name" value="LYAR"/>
</dbReference>
<evidence type="ECO:0000259" key="10">
    <source>
        <dbReference type="Pfam" id="PF08790"/>
    </source>
</evidence>
<dbReference type="Gene3D" id="3.30.1490.490">
    <property type="match status" value="1"/>
</dbReference>
<dbReference type="Pfam" id="PF08790">
    <property type="entry name" value="zf-LYAR"/>
    <property type="match status" value="1"/>
</dbReference>
<dbReference type="FunFam" id="1.10.10.2100:FF:000002">
    <property type="entry name" value="cell growth-regulating nucleolar protein-like"/>
    <property type="match status" value="1"/>
</dbReference>
<keyword evidence="6" id="KW-0175">Coiled coil</keyword>
<dbReference type="PANTHER" id="PTHR13100:SF10">
    <property type="entry name" value="CELL GROWTH-REGULATING NUCLEOLAR PROTEIN"/>
    <property type="match status" value="1"/>
</dbReference>
<gene>
    <name evidence="12" type="ORF">SNE40_017984</name>
</gene>
<dbReference type="GO" id="GO:0006364">
    <property type="term" value="P:rRNA processing"/>
    <property type="evidence" value="ECO:0007669"/>
    <property type="project" value="TreeGrafter"/>
</dbReference>
<evidence type="ECO:0000256" key="5">
    <source>
        <dbReference type="ARBA" id="ARBA00022833"/>
    </source>
</evidence>
<dbReference type="InterPro" id="IPR036236">
    <property type="entry name" value="Znf_C2H2_sf"/>
</dbReference>
<dbReference type="AlphaFoldDB" id="A0AAN8JFV9"/>
<keyword evidence="13" id="KW-1185">Reference proteome</keyword>
<keyword evidence="2" id="KW-0479">Metal-binding</keyword>
<name>A0AAN8JFV9_PATCE</name>
<dbReference type="FunFam" id="3.30.1490.490:FF:000001">
    <property type="entry name" value="cell growth-regulating nucleolar protein-like"/>
    <property type="match status" value="1"/>
</dbReference>
<dbReference type="SUPFAM" id="SSF57667">
    <property type="entry name" value="beta-beta-alpha zinc fingers"/>
    <property type="match status" value="2"/>
</dbReference>
<dbReference type="InterPro" id="IPR014898">
    <property type="entry name" value="Znf_C2H2_LYAR"/>
</dbReference>
<dbReference type="InterPro" id="IPR058719">
    <property type="entry name" value="WHD_LYAR"/>
</dbReference>
<evidence type="ECO:0000256" key="9">
    <source>
        <dbReference type="SAM" id="MobiDB-lite"/>
    </source>
</evidence>
<evidence type="ECO:0000256" key="2">
    <source>
        <dbReference type="ARBA" id="ARBA00022723"/>
    </source>
</evidence>
<evidence type="ECO:0000256" key="6">
    <source>
        <dbReference type="ARBA" id="ARBA00023054"/>
    </source>
</evidence>
<evidence type="ECO:0000256" key="4">
    <source>
        <dbReference type="ARBA" id="ARBA00022771"/>
    </source>
</evidence>
<protein>
    <recommendedName>
        <fullName evidence="14">Cell growth-regulating nucleolar protein</fullName>
    </recommendedName>
</protein>
<dbReference type="PANTHER" id="PTHR13100">
    <property type="entry name" value="CELL GROWTH-REGULATING NUCLEOLAR PROTEIN LYAR"/>
    <property type="match status" value="1"/>
</dbReference>
<organism evidence="12 13">
    <name type="scientific">Patella caerulea</name>
    <name type="common">Rayed Mediterranean limpet</name>
    <dbReference type="NCBI Taxonomy" id="87958"/>
    <lineage>
        <taxon>Eukaryota</taxon>
        <taxon>Metazoa</taxon>
        <taxon>Spiralia</taxon>
        <taxon>Lophotrochozoa</taxon>
        <taxon>Mollusca</taxon>
        <taxon>Gastropoda</taxon>
        <taxon>Patellogastropoda</taxon>
        <taxon>Patelloidea</taxon>
        <taxon>Patellidae</taxon>
        <taxon>Patella</taxon>
    </lineage>
</organism>
<reference evidence="12 13" key="1">
    <citation type="submission" date="2024-01" db="EMBL/GenBank/DDBJ databases">
        <title>The genome of the rayed Mediterranean limpet Patella caerulea (Linnaeus, 1758).</title>
        <authorList>
            <person name="Anh-Thu Weber A."/>
            <person name="Halstead-Nussloch G."/>
        </authorList>
    </citation>
    <scope>NUCLEOTIDE SEQUENCE [LARGE SCALE GENOMIC DNA]</scope>
    <source>
        <strain evidence="12">AATW-2023a</strain>
        <tissue evidence="12">Whole specimen</tissue>
    </source>
</reference>
<feature type="compositionally biased region" description="Acidic residues" evidence="9">
    <location>
        <begin position="249"/>
        <end position="264"/>
    </location>
</feature>
<feature type="domain" description="Cell growth-regulating nucleolar protein-like winged helix" evidence="11">
    <location>
        <begin position="272"/>
        <end position="343"/>
    </location>
</feature>
<dbReference type="GO" id="GO:0003677">
    <property type="term" value="F:DNA binding"/>
    <property type="evidence" value="ECO:0007669"/>
    <property type="project" value="InterPro"/>
</dbReference>
<dbReference type="GO" id="GO:0005730">
    <property type="term" value="C:nucleolus"/>
    <property type="evidence" value="ECO:0007669"/>
    <property type="project" value="TreeGrafter"/>
</dbReference>
<dbReference type="GO" id="GO:0000122">
    <property type="term" value="P:negative regulation of transcription by RNA polymerase II"/>
    <property type="evidence" value="ECO:0007669"/>
    <property type="project" value="TreeGrafter"/>
</dbReference>
<dbReference type="Proteomes" id="UP001347796">
    <property type="component" value="Unassembled WGS sequence"/>
</dbReference>
<dbReference type="EMBL" id="JAZGQO010000011">
    <property type="protein sequence ID" value="KAK6174768.1"/>
    <property type="molecule type" value="Genomic_DNA"/>
</dbReference>
<dbReference type="GO" id="GO:0008270">
    <property type="term" value="F:zinc ion binding"/>
    <property type="evidence" value="ECO:0007669"/>
    <property type="project" value="UniProtKB-KW"/>
</dbReference>
<evidence type="ECO:0000256" key="3">
    <source>
        <dbReference type="ARBA" id="ARBA00022737"/>
    </source>
</evidence>
<keyword evidence="7" id="KW-0539">Nucleus</keyword>
<dbReference type="PROSITE" id="PS51804">
    <property type="entry name" value="ZF_C2HC_LYAR"/>
    <property type="match status" value="2"/>
</dbReference>
<feature type="domain" description="Zinc finger C2H2 LYAR-type" evidence="10">
    <location>
        <begin position="33"/>
        <end position="59"/>
    </location>
</feature>
<evidence type="ECO:0000313" key="12">
    <source>
        <dbReference type="EMBL" id="KAK6174768.1"/>
    </source>
</evidence>
<feature type="region of interest" description="Disordered" evidence="9">
    <location>
        <begin position="146"/>
        <end position="268"/>
    </location>
</feature>
<dbReference type="Pfam" id="PF25879">
    <property type="entry name" value="WHD_LYAR"/>
    <property type="match status" value="1"/>
</dbReference>
<keyword evidence="3" id="KW-0677">Repeat</keyword>